<evidence type="ECO:0000313" key="2">
    <source>
        <dbReference type="Proteomes" id="UP001054945"/>
    </source>
</evidence>
<keyword evidence="2" id="KW-1185">Reference proteome</keyword>
<dbReference type="Proteomes" id="UP001054945">
    <property type="component" value="Unassembled WGS sequence"/>
</dbReference>
<gene>
    <name evidence="1" type="ORF">CEXT_519451</name>
</gene>
<proteinExistence type="predicted"/>
<protein>
    <submittedName>
        <fullName evidence="1">Uncharacterized protein</fullName>
    </submittedName>
</protein>
<organism evidence="1 2">
    <name type="scientific">Caerostris extrusa</name>
    <name type="common">Bark spider</name>
    <name type="synonym">Caerostris bankana</name>
    <dbReference type="NCBI Taxonomy" id="172846"/>
    <lineage>
        <taxon>Eukaryota</taxon>
        <taxon>Metazoa</taxon>
        <taxon>Ecdysozoa</taxon>
        <taxon>Arthropoda</taxon>
        <taxon>Chelicerata</taxon>
        <taxon>Arachnida</taxon>
        <taxon>Araneae</taxon>
        <taxon>Araneomorphae</taxon>
        <taxon>Entelegynae</taxon>
        <taxon>Araneoidea</taxon>
        <taxon>Araneidae</taxon>
        <taxon>Caerostris</taxon>
    </lineage>
</organism>
<comment type="caution">
    <text evidence="1">The sequence shown here is derived from an EMBL/GenBank/DDBJ whole genome shotgun (WGS) entry which is preliminary data.</text>
</comment>
<reference evidence="1 2" key="1">
    <citation type="submission" date="2021-06" db="EMBL/GenBank/DDBJ databases">
        <title>Caerostris extrusa draft genome.</title>
        <authorList>
            <person name="Kono N."/>
            <person name="Arakawa K."/>
        </authorList>
    </citation>
    <scope>NUCLEOTIDE SEQUENCE [LARGE SCALE GENOMIC DNA]</scope>
</reference>
<name>A0AAV4T6Y6_CAEEX</name>
<accession>A0AAV4T6Y6</accession>
<feature type="non-terminal residue" evidence="1">
    <location>
        <position position="36"/>
    </location>
</feature>
<dbReference type="EMBL" id="BPLR01010788">
    <property type="protein sequence ID" value="GIY41974.1"/>
    <property type="molecule type" value="Genomic_DNA"/>
</dbReference>
<evidence type="ECO:0000313" key="1">
    <source>
        <dbReference type="EMBL" id="GIY41974.1"/>
    </source>
</evidence>
<sequence length="36" mass="4157">MQTVEIENIQEKANYPKCFKSASPQAHSCRSDCQRK</sequence>
<dbReference type="AlphaFoldDB" id="A0AAV4T6Y6"/>